<keyword evidence="3" id="KW-1185">Reference proteome</keyword>
<feature type="compositionally biased region" description="Polar residues" evidence="1">
    <location>
        <begin position="430"/>
        <end position="440"/>
    </location>
</feature>
<dbReference type="InterPro" id="IPR036465">
    <property type="entry name" value="vWFA_dom_sf"/>
</dbReference>
<feature type="compositionally biased region" description="Low complexity" evidence="1">
    <location>
        <begin position="278"/>
        <end position="343"/>
    </location>
</feature>
<evidence type="ECO:0000313" key="3">
    <source>
        <dbReference type="Proteomes" id="UP001349343"/>
    </source>
</evidence>
<proteinExistence type="predicted"/>
<feature type="compositionally biased region" description="Low complexity" evidence="1">
    <location>
        <begin position="441"/>
        <end position="450"/>
    </location>
</feature>
<dbReference type="EMBL" id="OR769222">
    <property type="protein sequence ID" value="WQJ52963.1"/>
    <property type="molecule type" value="Genomic_DNA"/>
</dbReference>
<name>A0ABZ0Z4M3_9CAUD</name>
<evidence type="ECO:0000256" key="1">
    <source>
        <dbReference type="SAM" id="MobiDB-lite"/>
    </source>
</evidence>
<dbReference type="Proteomes" id="UP001349343">
    <property type="component" value="Segment"/>
</dbReference>
<feature type="compositionally biased region" description="Basic and acidic residues" evidence="1">
    <location>
        <begin position="387"/>
        <end position="402"/>
    </location>
</feature>
<feature type="compositionally biased region" description="Basic and acidic residues" evidence="1">
    <location>
        <begin position="484"/>
        <end position="499"/>
    </location>
</feature>
<feature type="compositionally biased region" description="Low complexity" evidence="1">
    <location>
        <begin position="458"/>
        <end position="476"/>
    </location>
</feature>
<protein>
    <recommendedName>
        <fullName evidence="4">VWFA domain-containing protein</fullName>
    </recommendedName>
</protein>
<organism evidence="2 3">
    <name type="scientific">phage Lak_Megaphage_RVC_JS4_GC31</name>
    <dbReference type="NCBI Taxonomy" id="3109228"/>
    <lineage>
        <taxon>Viruses</taxon>
        <taxon>Duplodnaviria</taxon>
        <taxon>Heunggongvirae</taxon>
        <taxon>Uroviricota</taxon>
        <taxon>Caudoviricetes</taxon>
        <taxon>Caudoviricetes code 15 clade</taxon>
    </lineage>
</organism>
<evidence type="ECO:0000313" key="2">
    <source>
        <dbReference type="EMBL" id="WQJ52963.1"/>
    </source>
</evidence>
<sequence length="833" mass="92959">MVKVKIKTDKKRVYETAPTLSTHTSNLDAKIKTPEERRKELSGLWGRLMKQKDVDIRKLYKKTMANSGYQIPLAKMNVPIQVEVTDAITGETHTEEVIPAEIAAFCDMAKTNAMSQQHLGTILQRFPKPVIWSFKVDTAASDGVRIAFNPIFAQQLIYQGKQQVKDALAAGKRMGGDERTIRVAKLFLFVLVHEAYHQIYRHREQAERKQETQGGSNHVLANTAMDAEINRDIEKQIPQWFAGATAETNGIFDTRFRMEPWQDIFDAYFYKKLEPPQNVNKNPINNNNSSQANNTSGGDNSSSQQQGSQSTQSQQSSQQGNQGGSSNNNQQSTSNSQNSNNSSRENNGMYDDTDLSKANADTLSDYDDIDLPDVSDKSGEYQDAYEDELRKELDKAMGKKSSDNNTETGDDDNSSDSGQSGDTANDMDKQNNPSSNGTSMGNDSGSSQEQSDSESDNSADNSNQGGNSSMNNNIQSDNVNKQMSQEERNARAQARKDVQKVLQELKDKIEAEMSAIPDDEEQQKQLEGKVFKTETSSTFGGADMLTREEMAEIAADAGNPYTSQELTVDVDELNKQFNEKNESALKAVSPDLSTKLTDIADKLKALTALANWKQKLRKHFHDAMEGAVEQVRSKRAMSQKWRDDRYNPYKDREYKEENGANVFYLIDGSGSMYINGNGVFLQIFKDIISIEKACRVDMSCRAYFADYAITPKDCAIWDHKTNKNKVLDILTTIGPSGGTDVPDNVMAVTKLKPPYYFNNGEKHTLIMVFTDGETNTGSGWSVLKRIPSKIRKDVVFVILNTKAQIMKIIPEIMAQGVPLKNILGINTLTYNNK</sequence>
<feature type="compositionally biased region" description="Acidic residues" evidence="1">
    <location>
        <begin position="364"/>
        <end position="373"/>
    </location>
</feature>
<accession>A0ABZ0Z4M3</accession>
<dbReference type="SUPFAM" id="SSF53300">
    <property type="entry name" value="vWA-like"/>
    <property type="match status" value="1"/>
</dbReference>
<reference evidence="2 3" key="1">
    <citation type="submission" date="2023-11" db="EMBL/GenBank/DDBJ databases">
        <authorList>
            <person name="Cook R."/>
            <person name="Crisci M."/>
            <person name="Pye H."/>
            <person name="Adriaenssens E."/>
            <person name="Santini J."/>
        </authorList>
    </citation>
    <scope>NUCLEOTIDE SEQUENCE [LARGE SCALE GENOMIC DNA]</scope>
    <source>
        <strain evidence="2">Lak_Megaphage_RVC_JS4_GC31</strain>
    </source>
</reference>
<feature type="region of interest" description="Disordered" evidence="1">
    <location>
        <begin position="278"/>
        <end position="499"/>
    </location>
</feature>
<evidence type="ECO:0008006" key="4">
    <source>
        <dbReference type="Google" id="ProtNLM"/>
    </source>
</evidence>